<proteinExistence type="inferred from homology"/>
<dbReference type="PRINTS" id="PR00081">
    <property type="entry name" value="GDHRDH"/>
</dbReference>
<name>A0A9P7V2G1_9AGAR</name>
<dbReference type="EMBL" id="CM032181">
    <property type="protein sequence ID" value="KAG7099049.1"/>
    <property type="molecule type" value="Genomic_DNA"/>
</dbReference>
<keyword evidence="3" id="KW-0560">Oxidoreductase</keyword>
<organism evidence="4 5">
    <name type="scientific">Marasmius oreades</name>
    <name type="common">fairy-ring Marasmius</name>
    <dbReference type="NCBI Taxonomy" id="181124"/>
    <lineage>
        <taxon>Eukaryota</taxon>
        <taxon>Fungi</taxon>
        <taxon>Dikarya</taxon>
        <taxon>Basidiomycota</taxon>
        <taxon>Agaricomycotina</taxon>
        <taxon>Agaricomycetes</taxon>
        <taxon>Agaricomycetidae</taxon>
        <taxon>Agaricales</taxon>
        <taxon>Marasmiineae</taxon>
        <taxon>Marasmiaceae</taxon>
        <taxon>Marasmius</taxon>
    </lineage>
</organism>
<keyword evidence="5" id="KW-1185">Reference proteome</keyword>
<dbReference type="GO" id="GO:0016491">
    <property type="term" value="F:oxidoreductase activity"/>
    <property type="evidence" value="ECO:0007669"/>
    <property type="project" value="UniProtKB-KW"/>
</dbReference>
<reference evidence="4" key="1">
    <citation type="journal article" date="2021" name="Genome Biol. Evol.">
        <title>The assembled and annotated genome of the fairy-ring fungus Marasmius oreades.</title>
        <authorList>
            <person name="Hiltunen M."/>
            <person name="Ament-Velasquez S.L."/>
            <person name="Johannesson H."/>
        </authorList>
    </citation>
    <scope>NUCLEOTIDE SEQUENCE</scope>
    <source>
        <strain evidence="4">03SP1</strain>
    </source>
</reference>
<accession>A0A9P7V2G1</accession>
<dbReference type="OrthoDB" id="2898618at2759"/>
<evidence type="ECO:0000313" key="5">
    <source>
        <dbReference type="Proteomes" id="UP001049176"/>
    </source>
</evidence>
<sequence>MSSLKISSLFQVKGKVVLITGGSRGIGKMIAAGFVRNGAKVYISSRSAKDCEATATELNELGPGVCIPLPADLQKYEEVERLAKQLSSKEQILDVLVNNAGAVWGAPVDEFPDSGFTKVMTLNVQRVFSVIQKVLPLLRAAADRTKKGSTYKDPARIINIGSVEGLWVAPHDTFSYSASKAALHHLSRHLAAKLGPDGVVSNTIACGLFPTKLTDYIMKTNGDWLVDSVPLRRSGEPQDVAGTALFLSSSAGAYINGATITLDGGLLVSRL</sequence>
<keyword evidence="2" id="KW-0521">NADP</keyword>
<evidence type="ECO:0000256" key="3">
    <source>
        <dbReference type="ARBA" id="ARBA00023002"/>
    </source>
</evidence>
<dbReference type="PROSITE" id="PS00061">
    <property type="entry name" value="ADH_SHORT"/>
    <property type="match status" value="1"/>
</dbReference>
<dbReference type="Pfam" id="PF13561">
    <property type="entry name" value="adh_short_C2"/>
    <property type="match status" value="1"/>
</dbReference>
<comment type="caution">
    <text evidence="4">The sequence shown here is derived from an EMBL/GenBank/DDBJ whole genome shotgun (WGS) entry which is preliminary data.</text>
</comment>
<dbReference type="GeneID" id="66070001"/>
<dbReference type="PANTHER" id="PTHR43618:SF17">
    <property type="entry name" value="RHAMNOLIPIDS BIOSYNTHESIS 3-OXOACYL-[ACYL-CARRIER-PROTEIN] REDUCTASE"/>
    <property type="match status" value="1"/>
</dbReference>
<evidence type="ECO:0000256" key="1">
    <source>
        <dbReference type="ARBA" id="ARBA00006484"/>
    </source>
</evidence>
<evidence type="ECO:0000256" key="2">
    <source>
        <dbReference type="ARBA" id="ARBA00022857"/>
    </source>
</evidence>
<comment type="similarity">
    <text evidence="1">Belongs to the short-chain dehydrogenases/reductases (SDR) family.</text>
</comment>
<evidence type="ECO:0000313" key="4">
    <source>
        <dbReference type="EMBL" id="KAG7099049.1"/>
    </source>
</evidence>
<dbReference type="PANTHER" id="PTHR43618">
    <property type="entry name" value="7-ALPHA-HYDROXYSTEROID DEHYDROGENASE"/>
    <property type="match status" value="1"/>
</dbReference>
<dbReference type="InterPro" id="IPR052178">
    <property type="entry name" value="Sec_Metab_Biosynth_SDR"/>
</dbReference>
<dbReference type="PRINTS" id="PR00080">
    <property type="entry name" value="SDRFAMILY"/>
</dbReference>
<dbReference type="InterPro" id="IPR020904">
    <property type="entry name" value="Sc_DH/Rdtase_CS"/>
</dbReference>
<dbReference type="RefSeq" id="XP_043015519.1">
    <property type="nucleotide sequence ID" value="XM_043146814.1"/>
</dbReference>
<dbReference type="InterPro" id="IPR036291">
    <property type="entry name" value="NAD(P)-bd_dom_sf"/>
</dbReference>
<gene>
    <name evidence="4" type="ORF">E1B28_000925</name>
</gene>
<dbReference type="KEGG" id="more:E1B28_000925"/>
<dbReference type="FunFam" id="3.40.50.720:FF:000084">
    <property type="entry name" value="Short-chain dehydrogenase reductase"/>
    <property type="match status" value="1"/>
</dbReference>
<dbReference type="AlphaFoldDB" id="A0A9P7V2G1"/>
<dbReference type="Gene3D" id="3.40.50.720">
    <property type="entry name" value="NAD(P)-binding Rossmann-like Domain"/>
    <property type="match status" value="1"/>
</dbReference>
<dbReference type="InterPro" id="IPR002347">
    <property type="entry name" value="SDR_fam"/>
</dbReference>
<dbReference type="Proteomes" id="UP001049176">
    <property type="component" value="Chromosome 1"/>
</dbReference>
<dbReference type="SUPFAM" id="SSF51735">
    <property type="entry name" value="NAD(P)-binding Rossmann-fold domains"/>
    <property type="match status" value="1"/>
</dbReference>
<protein>
    <submittedName>
        <fullName evidence="4">Uncharacterized protein</fullName>
    </submittedName>
</protein>